<proteinExistence type="predicted"/>
<dbReference type="InterPro" id="IPR003615">
    <property type="entry name" value="HNH_nuc"/>
</dbReference>
<evidence type="ECO:0000313" key="2">
    <source>
        <dbReference type="EMBL" id="KKN13147.1"/>
    </source>
</evidence>
<feature type="domain" description="HNH nuclease" evidence="1">
    <location>
        <begin position="11"/>
        <end position="59"/>
    </location>
</feature>
<protein>
    <recommendedName>
        <fullName evidence="1">HNH nuclease domain-containing protein</fullName>
    </recommendedName>
</protein>
<dbReference type="CDD" id="cd00085">
    <property type="entry name" value="HNHc"/>
    <property type="match status" value="1"/>
</dbReference>
<dbReference type="SMART" id="SM00507">
    <property type="entry name" value="HNHc"/>
    <property type="match status" value="1"/>
</dbReference>
<dbReference type="AlphaFoldDB" id="A0A0F9NM39"/>
<accession>A0A0F9NM39</accession>
<gene>
    <name evidence="2" type="ORF">LCGC14_1009460</name>
</gene>
<name>A0A0F9NM39_9ZZZZ</name>
<dbReference type="Gene3D" id="1.10.30.50">
    <property type="match status" value="1"/>
</dbReference>
<reference evidence="2" key="1">
    <citation type="journal article" date="2015" name="Nature">
        <title>Complex archaea that bridge the gap between prokaryotes and eukaryotes.</title>
        <authorList>
            <person name="Spang A."/>
            <person name="Saw J.H."/>
            <person name="Jorgensen S.L."/>
            <person name="Zaremba-Niedzwiedzka K."/>
            <person name="Martijn J."/>
            <person name="Lind A.E."/>
            <person name="van Eijk R."/>
            <person name="Schleper C."/>
            <person name="Guy L."/>
            <person name="Ettema T.J."/>
        </authorList>
    </citation>
    <scope>NUCLEOTIDE SEQUENCE</scope>
</reference>
<organism evidence="2">
    <name type="scientific">marine sediment metagenome</name>
    <dbReference type="NCBI Taxonomy" id="412755"/>
    <lineage>
        <taxon>unclassified sequences</taxon>
        <taxon>metagenomes</taxon>
        <taxon>ecological metagenomes</taxon>
    </lineage>
</organism>
<comment type="caution">
    <text evidence="2">The sequence shown here is derived from an EMBL/GenBank/DDBJ whole genome shotgun (WGS) entry which is preliminary data.</text>
</comment>
<evidence type="ECO:0000259" key="1">
    <source>
        <dbReference type="SMART" id="SM00507"/>
    </source>
</evidence>
<dbReference type="EMBL" id="LAZR01003954">
    <property type="protein sequence ID" value="KKN13147.1"/>
    <property type="molecule type" value="Genomic_DNA"/>
</dbReference>
<sequence>MVKRQTLGPIKTEKLLKELGRCCYYCGEKAVLLDHFIPWCYCESDDESNLVPCCVDCNLTAGRKMFDTLELKKQYIIQAKARRKTVHVSLWLREDFESLSYSLQTSLTNAIIVDTPEALRGLIRRLEAEDIKFIA</sequence>